<protein>
    <recommendedName>
        <fullName evidence="3">Carboxylic ester hydrolase</fullName>
        <ecNumber evidence="3">3.1.1.-</ecNumber>
    </recommendedName>
</protein>
<dbReference type="Pfam" id="PF00135">
    <property type="entry name" value="COesterase"/>
    <property type="match status" value="1"/>
</dbReference>
<keyword evidence="6" id="KW-1185">Reference proteome</keyword>
<dbReference type="Gene3D" id="3.40.50.1820">
    <property type="entry name" value="alpha/beta hydrolase"/>
    <property type="match status" value="1"/>
</dbReference>
<keyword evidence="2 3" id="KW-0378">Hydrolase</keyword>
<evidence type="ECO:0000313" key="6">
    <source>
        <dbReference type="Proteomes" id="UP001620408"/>
    </source>
</evidence>
<evidence type="ECO:0000313" key="5">
    <source>
        <dbReference type="EMBL" id="MFK2918915.1"/>
    </source>
</evidence>
<dbReference type="EC" id="3.1.1.-" evidence="3"/>
<dbReference type="EMBL" id="JADIKD010000012">
    <property type="protein sequence ID" value="MFK2918915.1"/>
    <property type="molecule type" value="Genomic_DNA"/>
</dbReference>
<dbReference type="InterPro" id="IPR019819">
    <property type="entry name" value="Carboxylesterase_B_CS"/>
</dbReference>
<dbReference type="SUPFAM" id="SSF53474">
    <property type="entry name" value="alpha/beta-Hydrolases"/>
    <property type="match status" value="1"/>
</dbReference>
<dbReference type="PROSITE" id="PS00122">
    <property type="entry name" value="CARBOXYLESTERASE_B_1"/>
    <property type="match status" value="1"/>
</dbReference>
<dbReference type="PANTHER" id="PTHR43918:SF4">
    <property type="entry name" value="CARBOXYLIC ESTER HYDROLASE"/>
    <property type="match status" value="1"/>
</dbReference>
<evidence type="ECO:0000259" key="4">
    <source>
        <dbReference type="Pfam" id="PF00135"/>
    </source>
</evidence>
<evidence type="ECO:0000256" key="3">
    <source>
        <dbReference type="RuleBase" id="RU361235"/>
    </source>
</evidence>
<accession>A0ABW8K7Q5</accession>
<organism evidence="5 6">
    <name type="scientific">Dyella koreensis</name>
    <dbReference type="NCBI Taxonomy" id="311235"/>
    <lineage>
        <taxon>Bacteria</taxon>
        <taxon>Pseudomonadati</taxon>
        <taxon>Pseudomonadota</taxon>
        <taxon>Gammaproteobacteria</taxon>
        <taxon>Lysobacterales</taxon>
        <taxon>Rhodanobacteraceae</taxon>
        <taxon>Dyella</taxon>
    </lineage>
</organism>
<proteinExistence type="inferred from homology"/>
<dbReference type="PROSITE" id="PS00941">
    <property type="entry name" value="CARBOXYLESTERASE_B_2"/>
    <property type="match status" value="1"/>
</dbReference>
<evidence type="ECO:0000256" key="2">
    <source>
        <dbReference type="ARBA" id="ARBA00022801"/>
    </source>
</evidence>
<comment type="similarity">
    <text evidence="1 3">Belongs to the type-B carboxylesterase/lipase family.</text>
</comment>
<dbReference type="PANTHER" id="PTHR43918">
    <property type="entry name" value="ACETYLCHOLINESTERASE"/>
    <property type="match status" value="1"/>
</dbReference>
<dbReference type="InterPro" id="IPR002018">
    <property type="entry name" value="CarbesteraseB"/>
</dbReference>
<dbReference type="Proteomes" id="UP001620408">
    <property type="component" value="Unassembled WGS sequence"/>
</dbReference>
<feature type="domain" description="Carboxylesterase type B" evidence="4">
    <location>
        <begin position="25"/>
        <end position="495"/>
    </location>
</feature>
<dbReference type="PROSITE" id="PS51318">
    <property type="entry name" value="TAT"/>
    <property type="match status" value="1"/>
</dbReference>
<dbReference type="InterPro" id="IPR029058">
    <property type="entry name" value="AB_hydrolase_fold"/>
</dbReference>
<sequence>MLSRRILLGLMAATTAAPTLASTSTPEATVAGGRLSGTRDAKTGLNEFKGIPYAAPPIGPLRWKPPHPVTAWTGVRKADHFGPRCMQRPVFSDMVFRSDGMSEDCLYLNVWTPADTPRKNLPVLVYFYGGGFIAGDGSEPRYDGASLAQRGIVTITVNYRLDVFGFLASPALVAESPEHAAGNYGLLDQQAALKWVRRNIAAFGGDPDQVTIGGESAGSMSVSAQMASPLSKGLMHRAIGESGAVLGNLNPMPLAQATREGEAFVRRVGARSLDQLRSMSAQTLLEAAGQKDVPEFRPTVDGYFLPRPPEAIYEAGGQAHIPLLLGANSQEGSYTSLLEDRALTLDNYRAAVQKQFGEHAAEALKLYPGPTEADAKASGTALAGDQFIAFSTWQWMRLHRQTGQAPVYYYYFTQARPAKRDGSAAPDAGAVHSGEIEYALGNLSGNDVFAWTVADRHVSDIMQGYWVRFIKTGDPNGPGLPHWPAAAGKDGGLLRQAIGADTHTMVDRDAARYEFLQRVDAGRTL</sequence>
<gene>
    <name evidence="5" type="ORF">ISS97_16710</name>
</gene>
<reference evidence="5 6" key="1">
    <citation type="submission" date="2020-10" db="EMBL/GenBank/DDBJ databases">
        <title>Phylogeny of dyella-like bacteria.</title>
        <authorList>
            <person name="Fu J."/>
        </authorList>
    </citation>
    <scope>NUCLEOTIDE SEQUENCE [LARGE SCALE GENOMIC DNA]</scope>
    <source>
        <strain evidence="5 6">BB4</strain>
    </source>
</reference>
<keyword evidence="3" id="KW-0732">Signal</keyword>
<dbReference type="InterPro" id="IPR019826">
    <property type="entry name" value="Carboxylesterase_B_AS"/>
</dbReference>
<evidence type="ECO:0000256" key="1">
    <source>
        <dbReference type="ARBA" id="ARBA00005964"/>
    </source>
</evidence>
<dbReference type="InterPro" id="IPR050654">
    <property type="entry name" value="AChE-related_enzymes"/>
</dbReference>
<feature type="signal peptide" evidence="3">
    <location>
        <begin position="1"/>
        <end position="21"/>
    </location>
</feature>
<dbReference type="InterPro" id="IPR006311">
    <property type="entry name" value="TAT_signal"/>
</dbReference>
<feature type="chain" id="PRO_5045012253" description="Carboxylic ester hydrolase" evidence="3">
    <location>
        <begin position="22"/>
        <end position="525"/>
    </location>
</feature>
<comment type="caution">
    <text evidence="5">The sequence shown here is derived from an EMBL/GenBank/DDBJ whole genome shotgun (WGS) entry which is preliminary data.</text>
</comment>
<name>A0ABW8K7Q5_9GAMM</name>